<dbReference type="PANTHER" id="PTHR42760">
    <property type="entry name" value="SHORT-CHAIN DEHYDROGENASES/REDUCTASES FAMILY MEMBER"/>
    <property type="match status" value="1"/>
</dbReference>
<dbReference type="OrthoDB" id="4133411at2759"/>
<dbReference type="HOGENOM" id="CLU_010194_1_0_1"/>
<gene>
    <name evidence="3" type="ORF">Z519_02165</name>
</gene>
<keyword evidence="2" id="KW-0521">NADP</keyword>
<organism evidence="3 4">
    <name type="scientific">Cladophialophora bantiana (strain ATCC 10958 / CBS 173.52 / CDC B-1940 / NIH 8579)</name>
    <name type="common">Xylohypha bantiana</name>
    <dbReference type="NCBI Taxonomy" id="1442370"/>
    <lineage>
        <taxon>Eukaryota</taxon>
        <taxon>Fungi</taxon>
        <taxon>Dikarya</taxon>
        <taxon>Ascomycota</taxon>
        <taxon>Pezizomycotina</taxon>
        <taxon>Eurotiomycetes</taxon>
        <taxon>Chaetothyriomycetidae</taxon>
        <taxon>Chaetothyriales</taxon>
        <taxon>Herpotrichiellaceae</taxon>
        <taxon>Cladophialophora</taxon>
    </lineage>
</organism>
<dbReference type="PRINTS" id="PR00081">
    <property type="entry name" value="GDHRDH"/>
</dbReference>
<dbReference type="EMBL" id="KN846982">
    <property type="protein sequence ID" value="KIW96774.1"/>
    <property type="molecule type" value="Genomic_DNA"/>
</dbReference>
<dbReference type="SUPFAM" id="SSF51735">
    <property type="entry name" value="NAD(P)-binding Rossmann-fold domains"/>
    <property type="match status" value="1"/>
</dbReference>
<dbReference type="GeneID" id="27695093"/>
<sequence>MSLHPSQWSVAWVSGAGSGIGRAIALQLFADGFRKMCIVDVNESNLKATAENIKSKYPDAEVISVPVNITEDSEVRVSIDATVQQFGRLDCCVNAAGIAGPFSKTDSQTTTSLDTVLGVDLRGLWLCERAQLCQLMKQDLRPLNTQPAHHTRGVIINISSMLGTVGMPLSSPYNMAKHGVIGLTRTDAIDYAEAGIRVIAVCPGFCRSNLVDAATWDALGPVIQQTPMKRLGTVEEIAYSVSFLASDRSSYTTGIAYCIDGGFTSG</sequence>
<evidence type="ECO:0000313" key="4">
    <source>
        <dbReference type="Proteomes" id="UP000053789"/>
    </source>
</evidence>
<dbReference type="GO" id="GO:0016616">
    <property type="term" value="F:oxidoreductase activity, acting on the CH-OH group of donors, NAD or NADP as acceptor"/>
    <property type="evidence" value="ECO:0007669"/>
    <property type="project" value="TreeGrafter"/>
</dbReference>
<dbReference type="InterPro" id="IPR036291">
    <property type="entry name" value="NAD(P)-bd_dom_sf"/>
</dbReference>
<dbReference type="VEuPathDB" id="FungiDB:Z519_02165"/>
<accession>A0A0D2IJ22</accession>
<dbReference type="PRINTS" id="PR00080">
    <property type="entry name" value="SDRFAMILY"/>
</dbReference>
<dbReference type="Pfam" id="PF13561">
    <property type="entry name" value="adh_short_C2"/>
    <property type="match status" value="1"/>
</dbReference>
<proteinExistence type="inferred from homology"/>
<dbReference type="Proteomes" id="UP000053789">
    <property type="component" value="Unassembled WGS sequence"/>
</dbReference>
<dbReference type="RefSeq" id="XP_016623443.1">
    <property type="nucleotide sequence ID" value="XM_016759922.1"/>
</dbReference>
<keyword evidence="4" id="KW-1185">Reference proteome</keyword>
<dbReference type="FunFam" id="3.40.50.720:FF:000084">
    <property type="entry name" value="Short-chain dehydrogenase reductase"/>
    <property type="match status" value="1"/>
</dbReference>
<evidence type="ECO:0000313" key="3">
    <source>
        <dbReference type="EMBL" id="KIW96774.1"/>
    </source>
</evidence>
<dbReference type="AlphaFoldDB" id="A0A0D2IJ22"/>
<evidence type="ECO:0000256" key="1">
    <source>
        <dbReference type="ARBA" id="ARBA00006484"/>
    </source>
</evidence>
<dbReference type="Gene3D" id="3.40.50.720">
    <property type="entry name" value="NAD(P)-binding Rossmann-like Domain"/>
    <property type="match status" value="1"/>
</dbReference>
<evidence type="ECO:0008006" key="5">
    <source>
        <dbReference type="Google" id="ProtNLM"/>
    </source>
</evidence>
<comment type="similarity">
    <text evidence="1">Belongs to the short-chain dehydrogenases/reductases (SDR) family.</text>
</comment>
<dbReference type="InterPro" id="IPR002347">
    <property type="entry name" value="SDR_fam"/>
</dbReference>
<name>A0A0D2IJ22_CLAB1</name>
<protein>
    <recommendedName>
        <fullName evidence="5">Oxidoreductase</fullName>
    </recommendedName>
</protein>
<reference evidence="3" key="1">
    <citation type="submission" date="2015-01" db="EMBL/GenBank/DDBJ databases">
        <title>The Genome Sequence of Cladophialophora bantiana CBS 173.52.</title>
        <authorList>
            <consortium name="The Broad Institute Genomics Platform"/>
            <person name="Cuomo C."/>
            <person name="de Hoog S."/>
            <person name="Gorbushina A."/>
            <person name="Stielow B."/>
            <person name="Teixiera M."/>
            <person name="Abouelleil A."/>
            <person name="Chapman S.B."/>
            <person name="Priest M."/>
            <person name="Young S.K."/>
            <person name="Wortman J."/>
            <person name="Nusbaum C."/>
            <person name="Birren B."/>
        </authorList>
    </citation>
    <scope>NUCLEOTIDE SEQUENCE [LARGE SCALE GENOMIC DNA]</scope>
    <source>
        <strain evidence="3">CBS 173.52</strain>
    </source>
</reference>
<dbReference type="CDD" id="cd05233">
    <property type="entry name" value="SDR_c"/>
    <property type="match status" value="1"/>
</dbReference>
<evidence type="ECO:0000256" key="2">
    <source>
        <dbReference type="ARBA" id="ARBA00022857"/>
    </source>
</evidence>